<keyword evidence="2" id="KW-1185">Reference proteome</keyword>
<dbReference type="RefSeq" id="WP_169300077.1">
    <property type="nucleotide sequence ID" value="NZ_JABBNI010000065.1"/>
</dbReference>
<dbReference type="Proteomes" id="UP000537131">
    <property type="component" value="Unassembled WGS sequence"/>
</dbReference>
<organism evidence="1 2">
    <name type="scientific">Clostridium muellerianum</name>
    <dbReference type="NCBI Taxonomy" id="2716538"/>
    <lineage>
        <taxon>Bacteria</taxon>
        <taxon>Bacillati</taxon>
        <taxon>Bacillota</taxon>
        <taxon>Clostridia</taxon>
        <taxon>Eubacteriales</taxon>
        <taxon>Clostridiaceae</taxon>
        <taxon>Clostridium</taxon>
    </lineage>
</organism>
<protein>
    <submittedName>
        <fullName evidence="1">Phage tail protein</fullName>
    </submittedName>
</protein>
<name>A0A7Y0EL98_9CLOT</name>
<dbReference type="NCBIfam" id="TIGR01603">
    <property type="entry name" value="maj_tail_phi13"/>
    <property type="match status" value="1"/>
</dbReference>
<dbReference type="InterPro" id="IPR006490">
    <property type="entry name" value="Maj_tail_phi13"/>
</dbReference>
<reference evidence="1 2" key="1">
    <citation type="submission" date="2020-06" db="EMBL/GenBank/DDBJ databases">
        <title>Complete Genome Sequence of Clostridium muelleri sp. nov. P21T, an Acid-Alcohol Producing Acetogen Isolated from Old Hay.</title>
        <authorList>
            <person name="Duncan K.E."/>
            <person name="Tanner R.S."/>
        </authorList>
    </citation>
    <scope>NUCLEOTIDE SEQUENCE [LARGE SCALE GENOMIC DNA]</scope>
    <source>
        <strain evidence="1 2">P21</strain>
    </source>
</reference>
<sequence length="201" mass="22303">MGQQIVPVISLEKLYIAKILQDDNTGVKFDTPKYLAGVKEISVKPKVAVDEFYAEGMLWLSDTTLANIDVEVNITDLTDEDEAFLLGHKLAEGGGIIYGANDVAPDVAILFKARKGNGKARYVILYNGKFSISDEDYKGKEGKSNFQAKKLKAGFAPLHNNEKWKYKIDEDSTDAPVDIDTKFFTSVIVPKEKVLKTEQHA</sequence>
<evidence type="ECO:0000313" key="2">
    <source>
        <dbReference type="Proteomes" id="UP000537131"/>
    </source>
</evidence>
<dbReference type="AlphaFoldDB" id="A0A7Y0EL98"/>
<proteinExistence type="predicted"/>
<comment type="caution">
    <text evidence="1">The sequence shown here is derived from an EMBL/GenBank/DDBJ whole genome shotgun (WGS) entry which is preliminary data.</text>
</comment>
<evidence type="ECO:0000313" key="1">
    <source>
        <dbReference type="EMBL" id="NMM65497.1"/>
    </source>
</evidence>
<dbReference type="EMBL" id="JABBNI010000065">
    <property type="protein sequence ID" value="NMM65497.1"/>
    <property type="molecule type" value="Genomic_DNA"/>
</dbReference>
<accession>A0A7Y0EL98</accession>
<gene>
    <name evidence="1" type="ORF">HBE96_23240</name>
</gene>